<dbReference type="Gene3D" id="1.10.238.10">
    <property type="entry name" value="EF-hand"/>
    <property type="match status" value="1"/>
</dbReference>
<dbReference type="GO" id="GO:0097602">
    <property type="term" value="F:cullin family protein binding"/>
    <property type="evidence" value="ECO:0007669"/>
    <property type="project" value="TreeGrafter"/>
</dbReference>
<dbReference type="Pfam" id="PF00571">
    <property type="entry name" value="CBS"/>
    <property type="match status" value="2"/>
</dbReference>
<feature type="compositionally biased region" description="Polar residues" evidence="4">
    <location>
        <begin position="16"/>
        <end position="35"/>
    </location>
</feature>
<dbReference type="GO" id="GO:0005886">
    <property type="term" value="C:plasma membrane"/>
    <property type="evidence" value="ECO:0007669"/>
    <property type="project" value="UniProtKB-ARBA"/>
</dbReference>
<organism evidence="7 8">
    <name type="scientific">Ambispora leptoticha</name>
    <dbReference type="NCBI Taxonomy" id="144679"/>
    <lineage>
        <taxon>Eukaryota</taxon>
        <taxon>Fungi</taxon>
        <taxon>Fungi incertae sedis</taxon>
        <taxon>Mucoromycota</taxon>
        <taxon>Glomeromycotina</taxon>
        <taxon>Glomeromycetes</taxon>
        <taxon>Archaeosporales</taxon>
        <taxon>Ambisporaceae</taxon>
        <taxon>Ambispora</taxon>
    </lineage>
</organism>
<dbReference type="GO" id="GO:0031624">
    <property type="term" value="F:ubiquitin conjugating enzyme binding"/>
    <property type="evidence" value="ECO:0007669"/>
    <property type="project" value="TreeGrafter"/>
</dbReference>
<dbReference type="GO" id="GO:0000151">
    <property type="term" value="C:ubiquitin ligase complex"/>
    <property type="evidence" value="ECO:0007669"/>
    <property type="project" value="TreeGrafter"/>
</dbReference>
<dbReference type="Pfam" id="PF03556">
    <property type="entry name" value="Cullin_binding"/>
    <property type="match status" value="1"/>
</dbReference>
<feature type="domain" description="DCUN1" evidence="5">
    <location>
        <begin position="413"/>
        <end position="600"/>
    </location>
</feature>
<feature type="region of interest" description="Disordered" evidence="4">
    <location>
        <begin position="1"/>
        <end position="35"/>
    </location>
</feature>
<dbReference type="InterPro" id="IPR046342">
    <property type="entry name" value="CBS_dom_sf"/>
</dbReference>
<comment type="caution">
    <text evidence="7">The sequence shown here is derived from an EMBL/GenBank/DDBJ whole genome shotgun (WGS) entry which is preliminary data.</text>
</comment>
<feature type="domain" description="CBS" evidence="6">
    <location>
        <begin position="236"/>
        <end position="296"/>
    </location>
</feature>
<evidence type="ECO:0000256" key="2">
    <source>
        <dbReference type="PROSITE-ProRule" id="PRU00703"/>
    </source>
</evidence>
<dbReference type="PANTHER" id="PTHR12281:SF31">
    <property type="entry name" value="DCN1-LIKE PROTEIN 3"/>
    <property type="match status" value="1"/>
</dbReference>
<reference evidence="7" key="1">
    <citation type="submission" date="2021-06" db="EMBL/GenBank/DDBJ databases">
        <authorList>
            <person name="Kallberg Y."/>
            <person name="Tangrot J."/>
            <person name="Rosling A."/>
        </authorList>
    </citation>
    <scope>NUCLEOTIDE SEQUENCE</scope>
    <source>
        <strain evidence="7">FL130A</strain>
    </source>
</reference>
<dbReference type="CDD" id="cd04641">
    <property type="entry name" value="CBS_euAMPK_gamma-like_repeat2"/>
    <property type="match status" value="1"/>
</dbReference>
<dbReference type="EMBL" id="CAJVPS010002414">
    <property type="protein sequence ID" value="CAG8568220.1"/>
    <property type="molecule type" value="Genomic_DNA"/>
</dbReference>
<keyword evidence="1" id="KW-0833">Ubl conjugation pathway</keyword>
<comment type="function">
    <text evidence="3">Neddylation of cullins play an essential role in the regulation of SCF-type complexes activity.</text>
</comment>
<sequence length="609" mass="69566">MAEHANYSSSSQFQSPENSIPVSDSPSQSAVDVGITPSNNAQRLTPILHNTANLTPRGLVCSFLKQHSSYDVLPVSYRLIVLDTTLLVKKALTALMQNGVVSAPLWDSTNQKFAGMLTVSDFMNLIQYYYKNSSYSVALEEIEQFQIQQLREVERRIGIPAPQLLSIHPLKSLYEACKLLIEARAHRLPLVDVDSETGQEMIVSVVTQYRILKFIAMNCKETKLLRKPLAEIKIGVYNNLATASLSTRVIEVINTFVERRISSVPIVDENQVVVNVYETVDVMTLVRAGAYYGIDLPVGEAILKRTEDFPGVHTCTLNDSLSSIFDLIRKAPVHRLIVVDSEKFIEIHAKGEGAAVYDVYQRQVVLLLRCEKIALRKLKDFNWNVEVAVDAFFNDQPATTSWNRFASPVPSGVDTNKLNQIFNRYKDKDEDAILVDGMLHYCNDLRVAPEDVVMLVIAWNLESEKMCEFKRQEFINGWTKLKCDTIEKMRAAIPRLRQSLKEETTFKEVYLFTFKYGLSENQKSLNLDIAIAYWQLLLRDRWPHLDIWIEFIKEKHGKSISKDTWNLLLDFIRQVNLDLSNYDAEGAWPVLIDEFVEYARDKLQNLSNH</sequence>
<dbReference type="Proteomes" id="UP000789508">
    <property type="component" value="Unassembled WGS sequence"/>
</dbReference>
<evidence type="ECO:0000313" key="8">
    <source>
        <dbReference type="Proteomes" id="UP000789508"/>
    </source>
</evidence>
<evidence type="ECO:0000256" key="1">
    <source>
        <dbReference type="ARBA" id="ARBA00022786"/>
    </source>
</evidence>
<dbReference type="PROSITE" id="PS51229">
    <property type="entry name" value="DCUN1"/>
    <property type="match status" value="1"/>
</dbReference>
<dbReference type="SMART" id="SM00116">
    <property type="entry name" value="CBS"/>
    <property type="match status" value="4"/>
</dbReference>
<accession>A0A9N9BHJ9</accession>
<dbReference type="Gene3D" id="3.10.580.10">
    <property type="entry name" value="CBS-domain"/>
    <property type="match status" value="2"/>
</dbReference>
<feature type="domain" description="CBS" evidence="6">
    <location>
        <begin position="160"/>
        <end position="224"/>
    </location>
</feature>
<dbReference type="Gene3D" id="1.10.238.200">
    <property type="entry name" value="Cullin, PONY binding domain"/>
    <property type="match status" value="1"/>
</dbReference>
<feature type="domain" description="CBS" evidence="6">
    <location>
        <begin position="75"/>
        <end position="134"/>
    </location>
</feature>
<evidence type="ECO:0000313" key="7">
    <source>
        <dbReference type="EMBL" id="CAG8568220.1"/>
    </source>
</evidence>
<dbReference type="GO" id="GO:0045116">
    <property type="term" value="P:protein neddylation"/>
    <property type="evidence" value="ECO:0007669"/>
    <property type="project" value="TreeGrafter"/>
</dbReference>
<dbReference type="CDD" id="cd04618">
    <property type="entry name" value="CBS_euAMPK_gamma-like_repeat1"/>
    <property type="match status" value="1"/>
</dbReference>
<dbReference type="PROSITE" id="PS51371">
    <property type="entry name" value="CBS"/>
    <property type="match status" value="3"/>
</dbReference>
<dbReference type="PANTHER" id="PTHR12281">
    <property type="entry name" value="RP42 RELATED"/>
    <property type="match status" value="1"/>
</dbReference>
<evidence type="ECO:0000259" key="5">
    <source>
        <dbReference type="PROSITE" id="PS51229"/>
    </source>
</evidence>
<dbReference type="FunFam" id="1.10.238.10:FF:000030">
    <property type="entry name" value="DCN1-like protein"/>
    <property type="match status" value="1"/>
</dbReference>
<dbReference type="InterPro" id="IPR042460">
    <property type="entry name" value="DCN1-like_PONY"/>
</dbReference>
<gene>
    <name evidence="7" type="ORF">ALEPTO_LOCUS6689</name>
</gene>
<evidence type="ECO:0000256" key="4">
    <source>
        <dbReference type="SAM" id="MobiDB-lite"/>
    </source>
</evidence>
<keyword evidence="8" id="KW-1185">Reference proteome</keyword>
<dbReference type="InterPro" id="IPR000644">
    <property type="entry name" value="CBS_dom"/>
</dbReference>
<dbReference type="AlphaFoldDB" id="A0A9N9BHJ9"/>
<keyword evidence="2" id="KW-0129">CBS domain</keyword>
<dbReference type="InterPro" id="IPR005176">
    <property type="entry name" value="PONY_dom"/>
</dbReference>
<dbReference type="Pfam" id="PF14555">
    <property type="entry name" value="UBA_4"/>
    <property type="match status" value="1"/>
</dbReference>
<dbReference type="GO" id="GO:0032182">
    <property type="term" value="F:ubiquitin-like protein binding"/>
    <property type="evidence" value="ECO:0007669"/>
    <property type="project" value="TreeGrafter"/>
</dbReference>
<proteinExistence type="predicted"/>
<dbReference type="SUPFAM" id="SSF54631">
    <property type="entry name" value="CBS-domain pair"/>
    <property type="match status" value="2"/>
</dbReference>
<protein>
    <recommendedName>
        <fullName evidence="3">Defective in cullin neddylation protein</fullName>
    </recommendedName>
</protein>
<evidence type="ECO:0000259" key="6">
    <source>
        <dbReference type="PROSITE" id="PS51371"/>
    </source>
</evidence>
<dbReference type="OrthoDB" id="286637at2759"/>
<evidence type="ECO:0000256" key="3">
    <source>
        <dbReference type="RuleBase" id="RU410713"/>
    </source>
</evidence>
<name>A0A9N9BHJ9_9GLOM</name>
<dbReference type="FunFam" id="1.10.238.200:FF:000003">
    <property type="entry name" value="DCN1-like protein 3"/>
    <property type="match status" value="1"/>
</dbReference>
<dbReference type="InterPro" id="IPR014764">
    <property type="entry name" value="DCN-prot"/>
</dbReference>